<keyword evidence="1" id="KW-0862">Zinc</keyword>
<dbReference type="PROSITE" id="PS50994">
    <property type="entry name" value="INTEGRASE"/>
    <property type="match status" value="1"/>
</dbReference>
<dbReference type="GO" id="GO:0015074">
    <property type="term" value="P:DNA integration"/>
    <property type="evidence" value="ECO:0007669"/>
    <property type="project" value="InterPro"/>
</dbReference>
<keyword evidence="1" id="KW-0863">Zinc-finger</keyword>
<dbReference type="SUPFAM" id="SSF53098">
    <property type="entry name" value="Ribonuclease H-like"/>
    <property type="match status" value="1"/>
</dbReference>
<keyword evidence="1" id="KW-0479">Metal-binding</keyword>
<gene>
    <name evidence="6" type="ORF">PGLA2088_LOCUS18711</name>
</gene>
<dbReference type="GO" id="GO:0003676">
    <property type="term" value="F:nucleic acid binding"/>
    <property type="evidence" value="ECO:0007669"/>
    <property type="project" value="InterPro"/>
</dbReference>
<proteinExistence type="predicted"/>
<evidence type="ECO:0000259" key="3">
    <source>
        <dbReference type="PROSITE" id="PS50020"/>
    </source>
</evidence>
<feature type="region of interest" description="Disordered" evidence="2">
    <location>
        <begin position="2016"/>
        <end position="2041"/>
    </location>
</feature>
<evidence type="ECO:0000313" key="6">
    <source>
        <dbReference type="EMBL" id="CAE8673870.1"/>
    </source>
</evidence>
<feature type="region of interest" description="Disordered" evidence="2">
    <location>
        <begin position="1"/>
        <end position="114"/>
    </location>
</feature>
<organism evidence="6 7">
    <name type="scientific">Polarella glacialis</name>
    <name type="common">Dinoflagellate</name>
    <dbReference type="NCBI Taxonomy" id="89957"/>
    <lineage>
        <taxon>Eukaryota</taxon>
        <taxon>Sar</taxon>
        <taxon>Alveolata</taxon>
        <taxon>Dinophyceae</taxon>
        <taxon>Suessiales</taxon>
        <taxon>Suessiaceae</taxon>
        <taxon>Polarella</taxon>
    </lineage>
</organism>
<evidence type="ECO:0000256" key="1">
    <source>
        <dbReference type="PROSITE-ProRule" id="PRU00047"/>
    </source>
</evidence>
<evidence type="ECO:0000313" key="7">
    <source>
        <dbReference type="Proteomes" id="UP000626109"/>
    </source>
</evidence>
<reference evidence="6" key="1">
    <citation type="submission" date="2021-02" db="EMBL/GenBank/DDBJ databases">
        <authorList>
            <person name="Dougan E. K."/>
            <person name="Rhodes N."/>
            <person name="Thang M."/>
            <person name="Chan C."/>
        </authorList>
    </citation>
    <scope>NUCLEOTIDE SEQUENCE</scope>
</reference>
<dbReference type="InterPro" id="IPR001878">
    <property type="entry name" value="Znf_CCHC"/>
</dbReference>
<sequence>MEAIAAATARSSSLNLRGSLRPGSAAVPKAPTTPRLRTGRAGGSADSSLETDFQLLDATTPTSEVRVRSEASLVRVDASDDVHGTAQPEPAPTAPEAVPASSAPAPEAQATAESQQFEAMMKIINQQGNVIAALQRRIDEQTYAGQGAQHFYTGDDYGEHQEEPFGAQPEIPVEFEAAAPPELEISFAKAPTPKDEKEMRVKEVVELPKLISSSQPLERSQIYSKWLKELEVKLNSLCEHAIPKEIKDECMTGREKVTLRRVMWKVALAYQPGGASERNAVLKGISEPPVAKSLAEVLRLLTAWETNVARARDLHLSLPDPSVQVAAILNILEKVRADPALGTLQWALTCRQVEMKLVESPDHVVLVRFVDYVKTAIQSRLHEKGDIGSGQAAVKTAAAKAEAKAAAATGVGAGGKGDKGGLCTFVRPKLDPTSGKCFNCGSADHARTECPAPKRPATAKGSDKGQAKPRSTAEVKKVEAEEVKALRDQAAIDKAQVEIRELVAALKTLKSTGSASGKMLVVAQSLAQAKLSLALDSAATHVVRSGVQADTAIRLEEAMGGVSSVAFNSVTREIEGGNDASTLIPLGVVIEALGVEISWKRGQCFLKDGKVKHPVTMINKVPHVSQEVGDDLIARLAAYRSNLHERLRLAVVKYVALSEAETVDPPTMVNRSCWGARKEAEAAGADADEAFEAFDTQMEFNLMNPRRPWPGMPMPQRPLPQDAANLPQDAANLPQGEDDEIAAFVAKLETLAERRRNGHRPHRTDCYDCNSGDARFPQHRRLVEPRFGVLSFDLFGPVLKSVIGDNLYGIVAALVLPVVDDGPPEGDVNGEAPAVDAAQEPPEVPQDEELLGAISVAVLRGVRGPDMSREAELAEPEAQEVKVDTFADRVCTVAGRKFRVLMFSGAIPKKKATESIKEFVNAARQYGPVTRVHTDRGGEFLNRELEAWFKDQGILQTANVAGDSAANGRAEATVNALKCNARKVIASALRAGWPEARAYWPHALTLSSLLQREPHLQLPAFGEMVLVRKPRANRDDAFSSRCLEGWFLGPGPEFNRSAGYEVLLDGGRVVRSTRVRSVPELRDAVAVPDGFPFELRNDPDGKPYYVHTETGQSQWTLPVLDAVELEGELEGLLDVPDVLLQDLLAVPPERAVVPRVPRRLRQKTTSEVAYRAVLNRLSAALKPMAAAFAKSLNVEFEAVASELRDLQEFSDSESEMPELEGSTDSEPQEEPVSPAAQAVVWDAAAVDAQRVENQTLVAQFALLNEKLGTSAVCCPRAESASLRRAAVEEYKVYDTAEEVTHKTNEFELNQNAEPQSTMQPVSNQLICASLGRERDGWLQAAVDEIQSLDSAQTIRRMTMRDWSVIQAADPKAGLIPARGLGCIKPPGNGKPSRKKFRIVACGNFEKHSEGATYSATVESTSFRVICRIGSFNRWDAAGSDVHTAFLNAQGDPGRNVCIIPPKVLVRLGLVSPDEVWLLTGNLYGLCRGPRLWGDERDKTLRSLEFDKLSLQQSTCDPAVWCIVNKEMLNKDDRLENGLPLLGYSEAQLTARSVYGYICTHVDDIFGAAPTWALESMYDSIAKVWAIDAPTFLSRTGKVTYCGIDVLAEKHGWKLSQTGYASQRAQQEVGALLWLANKTRPDLAFGVSRCASIQCKASSAPEHHSTTDTVGYSDPSYAPLREKSHQMMTVVMAEATVQWRSNRQPFVTMSAAECELVAEAATYQAALSITCLLEDLHVFTRLVLGVDNSAAQALTTDSAPSARARHLRIRASYIREAQEKGFVTVVHVAGRDQVADLGTKAVSAEVVLRMRALAGISGAGQAPVSGGEPAVQAKVCVTKGLVMTVLSAMYCGETLDRLSAVFDQSLEGKSEVGSETPPDTGETARGLSAVDAAEEQPLQDDEACLLDLGFFGLTIADVTPPLPLYEDNAQEERWPFRLPPLIIKILLATGLLGATAGVIGTLAVQKLCRELVQLNRAWCPTRADPVLPMPLPQECETSGLFDAPTARHECRLLPARPGLTNDAEVQTERPWPPPPPRPDDSQSIWISGAGERFHLLRDYPVQDPLPHVRLMAAKTFLGW</sequence>
<comment type="caution">
    <text evidence="6">The sequence shown here is derived from an EMBL/GenBank/DDBJ whole genome shotgun (WGS) entry which is preliminary data.</text>
</comment>
<evidence type="ECO:0008006" key="8">
    <source>
        <dbReference type="Google" id="ProtNLM"/>
    </source>
</evidence>
<feature type="domain" description="CCHC-type" evidence="4">
    <location>
        <begin position="436"/>
        <end position="451"/>
    </location>
</feature>
<feature type="compositionally biased region" description="Low complexity" evidence="2">
    <location>
        <begin position="94"/>
        <end position="114"/>
    </location>
</feature>
<dbReference type="GO" id="GO:0008270">
    <property type="term" value="F:zinc ion binding"/>
    <property type="evidence" value="ECO:0007669"/>
    <property type="project" value="UniProtKB-KW"/>
</dbReference>
<protein>
    <recommendedName>
        <fullName evidence="8">Copia protein</fullName>
    </recommendedName>
</protein>
<feature type="region of interest" description="Disordered" evidence="2">
    <location>
        <begin position="1207"/>
        <end position="1232"/>
    </location>
</feature>
<name>A0A813JBV5_POLGL</name>
<dbReference type="SUPFAM" id="SSF51045">
    <property type="entry name" value="WW domain"/>
    <property type="match status" value="1"/>
</dbReference>
<feature type="compositionally biased region" description="Basic and acidic residues" evidence="2">
    <location>
        <begin position="461"/>
        <end position="474"/>
    </location>
</feature>
<dbReference type="CDD" id="cd00201">
    <property type="entry name" value="WW"/>
    <property type="match status" value="1"/>
</dbReference>
<dbReference type="Gene3D" id="3.30.420.10">
    <property type="entry name" value="Ribonuclease H-like superfamily/Ribonuclease H"/>
    <property type="match status" value="1"/>
</dbReference>
<feature type="domain" description="WW" evidence="3">
    <location>
        <begin position="1092"/>
        <end position="1120"/>
    </location>
</feature>
<feature type="compositionally biased region" description="Low complexity" evidence="2">
    <location>
        <begin position="10"/>
        <end position="24"/>
    </location>
</feature>
<feature type="domain" description="Integrase catalytic" evidence="5">
    <location>
        <begin position="861"/>
        <end position="1025"/>
    </location>
</feature>
<dbReference type="InterPro" id="IPR001584">
    <property type="entry name" value="Integrase_cat-core"/>
</dbReference>
<evidence type="ECO:0000256" key="2">
    <source>
        <dbReference type="SAM" id="MobiDB-lite"/>
    </source>
</evidence>
<dbReference type="Pfam" id="PF00397">
    <property type="entry name" value="WW"/>
    <property type="match status" value="1"/>
</dbReference>
<feature type="compositionally biased region" description="Polar residues" evidence="2">
    <location>
        <begin position="45"/>
        <end position="63"/>
    </location>
</feature>
<dbReference type="CDD" id="cd09272">
    <property type="entry name" value="RNase_HI_RT_Ty1"/>
    <property type="match status" value="1"/>
</dbReference>
<dbReference type="PROSITE" id="PS50158">
    <property type="entry name" value="ZF_CCHC"/>
    <property type="match status" value="1"/>
</dbReference>
<evidence type="ECO:0000259" key="4">
    <source>
        <dbReference type="PROSITE" id="PS50158"/>
    </source>
</evidence>
<feature type="region of interest" description="Disordered" evidence="2">
    <location>
        <begin position="446"/>
        <end position="474"/>
    </location>
</feature>
<dbReference type="PROSITE" id="PS50020">
    <property type="entry name" value="WW_DOMAIN_2"/>
    <property type="match status" value="1"/>
</dbReference>
<evidence type="ECO:0000259" key="5">
    <source>
        <dbReference type="PROSITE" id="PS50994"/>
    </source>
</evidence>
<dbReference type="EMBL" id="CAJNNW010024717">
    <property type="protein sequence ID" value="CAE8673870.1"/>
    <property type="molecule type" value="Genomic_DNA"/>
</dbReference>
<dbReference type="SMART" id="SM00456">
    <property type="entry name" value="WW"/>
    <property type="match status" value="1"/>
</dbReference>
<dbReference type="InterPro" id="IPR036020">
    <property type="entry name" value="WW_dom_sf"/>
</dbReference>
<dbReference type="InterPro" id="IPR001202">
    <property type="entry name" value="WW_dom"/>
</dbReference>
<dbReference type="Gene3D" id="2.20.70.10">
    <property type="match status" value="1"/>
</dbReference>
<feature type="region of interest" description="Disordered" evidence="2">
    <location>
        <begin position="824"/>
        <end position="844"/>
    </location>
</feature>
<accession>A0A813JBV5</accession>
<feature type="compositionally biased region" description="Acidic residues" evidence="2">
    <location>
        <begin position="1208"/>
        <end position="1229"/>
    </location>
</feature>
<dbReference type="InterPro" id="IPR036397">
    <property type="entry name" value="RNaseH_sf"/>
</dbReference>
<dbReference type="InterPro" id="IPR012337">
    <property type="entry name" value="RNaseH-like_sf"/>
</dbReference>
<dbReference type="Proteomes" id="UP000626109">
    <property type="component" value="Unassembled WGS sequence"/>
</dbReference>